<proteinExistence type="predicted"/>
<protein>
    <submittedName>
        <fullName evidence="3">Tigger transposable element-derived protein</fullName>
    </submittedName>
</protein>
<evidence type="ECO:0000313" key="4">
    <source>
        <dbReference type="Proteomes" id="UP000735302"/>
    </source>
</evidence>
<evidence type="ECO:0000313" key="3">
    <source>
        <dbReference type="EMBL" id="GFO27453.1"/>
    </source>
</evidence>
<accession>A0AAV4C7H3</accession>
<dbReference type="Pfam" id="PF03184">
    <property type="entry name" value="DDE_1"/>
    <property type="match status" value="1"/>
</dbReference>
<feature type="region of interest" description="Disordered" evidence="1">
    <location>
        <begin position="137"/>
        <end position="157"/>
    </location>
</feature>
<dbReference type="GO" id="GO:0003676">
    <property type="term" value="F:nucleic acid binding"/>
    <property type="evidence" value="ECO:0007669"/>
    <property type="project" value="InterPro"/>
</dbReference>
<reference evidence="3 4" key="1">
    <citation type="journal article" date="2021" name="Elife">
        <title>Chloroplast acquisition without the gene transfer in kleptoplastic sea slugs, Plakobranchus ocellatus.</title>
        <authorList>
            <person name="Maeda T."/>
            <person name="Takahashi S."/>
            <person name="Yoshida T."/>
            <person name="Shimamura S."/>
            <person name="Takaki Y."/>
            <person name="Nagai Y."/>
            <person name="Toyoda A."/>
            <person name="Suzuki Y."/>
            <person name="Arimoto A."/>
            <person name="Ishii H."/>
            <person name="Satoh N."/>
            <person name="Nishiyama T."/>
            <person name="Hasebe M."/>
            <person name="Maruyama T."/>
            <person name="Minagawa J."/>
            <person name="Obokata J."/>
            <person name="Shigenobu S."/>
        </authorList>
    </citation>
    <scope>NUCLEOTIDE SEQUENCE [LARGE SCALE GENOMIC DNA]</scope>
</reference>
<evidence type="ECO:0000259" key="2">
    <source>
        <dbReference type="Pfam" id="PF03184"/>
    </source>
</evidence>
<evidence type="ECO:0000256" key="1">
    <source>
        <dbReference type="SAM" id="MobiDB-lite"/>
    </source>
</evidence>
<gene>
    <name evidence="3" type="ORF">PoB_005395800</name>
</gene>
<name>A0AAV4C7H3_9GAST</name>
<dbReference type="Proteomes" id="UP000735302">
    <property type="component" value="Unassembled WGS sequence"/>
</dbReference>
<dbReference type="AlphaFoldDB" id="A0AAV4C7H3"/>
<dbReference type="EMBL" id="BLXT01005922">
    <property type="protein sequence ID" value="GFO27453.1"/>
    <property type="molecule type" value="Genomic_DNA"/>
</dbReference>
<organism evidence="3 4">
    <name type="scientific">Plakobranchus ocellatus</name>
    <dbReference type="NCBI Taxonomy" id="259542"/>
    <lineage>
        <taxon>Eukaryota</taxon>
        <taxon>Metazoa</taxon>
        <taxon>Spiralia</taxon>
        <taxon>Lophotrochozoa</taxon>
        <taxon>Mollusca</taxon>
        <taxon>Gastropoda</taxon>
        <taxon>Heterobranchia</taxon>
        <taxon>Euthyneura</taxon>
        <taxon>Panpulmonata</taxon>
        <taxon>Sacoglossa</taxon>
        <taxon>Placobranchoidea</taxon>
        <taxon>Plakobranchidae</taxon>
        <taxon>Plakobranchus</taxon>
    </lineage>
</organism>
<keyword evidence="4" id="KW-1185">Reference proteome</keyword>
<sequence>MSRDKGQVTEKEQAGTCSTACDAREGCDLLQKRRANSNISQEGRKYKLRTIQLVYLPPNTTSVLQPCDQGIDQSLKVNYRRRVLKKVIAKVDAGGDPKSHINISILDAMITTSAAWNDVTQDTIANCFRHAGFVTAAQSDNEEESPTSSSLDSNRTEVEQLLEHLKSQSIQGMPSAHDLFETDSYLPISAPLTEEEIISYIQEKEKKTPLSVPQPKEEDDSSAIVPITRKQCLEALNTVQSYLLQQAGSYNHLRERLGMKSFVEDAAINSQPQKTIIDYLKKE</sequence>
<feature type="domain" description="DDE-1" evidence="2">
    <location>
        <begin position="30"/>
        <end position="128"/>
    </location>
</feature>
<comment type="caution">
    <text evidence="3">The sequence shown here is derived from an EMBL/GenBank/DDBJ whole genome shotgun (WGS) entry which is preliminary data.</text>
</comment>
<dbReference type="InterPro" id="IPR004875">
    <property type="entry name" value="DDE_SF_endonuclease_dom"/>
</dbReference>